<evidence type="ECO:0000256" key="3">
    <source>
        <dbReference type="ARBA" id="ARBA00022723"/>
    </source>
</evidence>
<dbReference type="SFLD" id="SFLDG01098">
    <property type="entry name" value="Uncharacterised_Radical_SAM_Su"/>
    <property type="match status" value="1"/>
</dbReference>
<dbReference type="AlphaFoldDB" id="A0A445MZ44"/>
<dbReference type="InterPro" id="IPR006638">
    <property type="entry name" value="Elp3/MiaA/NifB-like_rSAM"/>
</dbReference>
<dbReference type="GO" id="GO:0051536">
    <property type="term" value="F:iron-sulfur cluster binding"/>
    <property type="evidence" value="ECO:0007669"/>
    <property type="project" value="UniProtKB-KW"/>
</dbReference>
<evidence type="ECO:0000259" key="6">
    <source>
        <dbReference type="PROSITE" id="PS51918"/>
    </source>
</evidence>
<gene>
    <name evidence="7" type="ORF">PITCH_A320008</name>
</gene>
<dbReference type="CDD" id="cd01335">
    <property type="entry name" value="Radical_SAM"/>
    <property type="match status" value="1"/>
</dbReference>
<evidence type="ECO:0000256" key="2">
    <source>
        <dbReference type="ARBA" id="ARBA00022691"/>
    </source>
</evidence>
<dbReference type="SUPFAM" id="SSF102114">
    <property type="entry name" value="Radical SAM enzymes"/>
    <property type="match status" value="1"/>
</dbReference>
<evidence type="ECO:0000256" key="5">
    <source>
        <dbReference type="ARBA" id="ARBA00023014"/>
    </source>
</evidence>
<proteinExistence type="predicted"/>
<dbReference type="GO" id="GO:0003824">
    <property type="term" value="F:catalytic activity"/>
    <property type="evidence" value="ECO:0007669"/>
    <property type="project" value="InterPro"/>
</dbReference>
<feature type="domain" description="Radical SAM core" evidence="6">
    <location>
        <begin position="30"/>
        <end position="270"/>
    </location>
</feature>
<evidence type="ECO:0000256" key="4">
    <source>
        <dbReference type="ARBA" id="ARBA00023004"/>
    </source>
</evidence>
<dbReference type="SFLD" id="SFLDS00029">
    <property type="entry name" value="Radical_SAM"/>
    <property type="match status" value="1"/>
</dbReference>
<keyword evidence="3" id="KW-0479">Metal-binding</keyword>
<keyword evidence="4" id="KW-0408">Iron</keyword>
<keyword evidence="5" id="KW-0411">Iron-sulfur</keyword>
<evidence type="ECO:0000313" key="7">
    <source>
        <dbReference type="EMBL" id="SPD74735.1"/>
    </source>
</evidence>
<dbReference type="GO" id="GO:0046872">
    <property type="term" value="F:metal ion binding"/>
    <property type="evidence" value="ECO:0007669"/>
    <property type="project" value="UniProtKB-KW"/>
</dbReference>
<sequence length="335" mass="37618">MKTEHQETPEYVKMSMAAALTLGFKDGRFYRNAKLRCINLLLVYSGGCSAKCAYCGLAGKRISKPENERFIRVAWPVYPFEDILEKMKICQYKFNRICISMVTRKNASQDVIYLIDRIKALIDKPVSVLICPTVTTIPDLISFKESGADKVGIAVDAATAELFDKYRGNGVGGPHQWKTYWETYKRALEIFGINNAGVHLIAGLGETEKEMCEAVQKAHSFGGNTHLFSFYPEIGSQLELHQPPPIGQYRRIQLARYLIDKDMAKAADFEFDDFGRIRAYGVPSNILSEIIHSGLPFMTSGCIGNDGNVACNRPYANFPPPNIRNYPFNVPFRDG</sequence>
<name>A0A445MZ44_9BACT</name>
<organism evidence="7">
    <name type="scientific">uncultured Desulfobacterium sp</name>
    <dbReference type="NCBI Taxonomy" id="201089"/>
    <lineage>
        <taxon>Bacteria</taxon>
        <taxon>Pseudomonadati</taxon>
        <taxon>Thermodesulfobacteriota</taxon>
        <taxon>Desulfobacteria</taxon>
        <taxon>Desulfobacterales</taxon>
        <taxon>Desulfobacteriaceae</taxon>
        <taxon>Desulfobacterium</taxon>
        <taxon>environmental samples</taxon>
    </lineage>
</organism>
<dbReference type="InterPro" id="IPR007197">
    <property type="entry name" value="rSAM"/>
</dbReference>
<dbReference type="SMART" id="SM00729">
    <property type="entry name" value="Elp3"/>
    <property type="match status" value="1"/>
</dbReference>
<dbReference type="PROSITE" id="PS51918">
    <property type="entry name" value="RADICAL_SAM"/>
    <property type="match status" value="1"/>
</dbReference>
<dbReference type="Pfam" id="PF04055">
    <property type="entry name" value="Radical_SAM"/>
    <property type="match status" value="1"/>
</dbReference>
<comment type="cofactor">
    <cofactor evidence="1">
        <name>[4Fe-4S] cluster</name>
        <dbReference type="ChEBI" id="CHEBI:49883"/>
    </cofactor>
</comment>
<accession>A0A445MZ44</accession>
<dbReference type="EMBL" id="OJIN01000173">
    <property type="protein sequence ID" value="SPD74735.1"/>
    <property type="molecule type" value="Genomic_DNA"/>
</dbReference>
<dbReference type="InterPro" id="IPR058240">
    <property type="entry name" value="rSAM_sf"/>
</dbReference>
<dbReference type="InterPro" id="IPR013785">
    <property type="entry name" value="Aldolase_TIM"/>
</dbReference>
<evidence type="ECO:0000256" key="1">
    <source>
        <dbReference type="ARBA" id="ARBA00001966"/>
    </source>
</evidence>
<dbReference type="Gene3D" id="3.20.20.70">
    <property type="entry name" value="Aldolase class I"/>
    <property type="match status" value="1"/>
</dbReference>
<protein>
    <submittedName>
        <fullName evidence="7">Radical SAM domain protein</fullName>
    </submittedName>
</protein>
<keyword evidence="2" id="KW-0949">S-adenosyl-L-methionine</keyword>
<reference evidence="7" key="1">
    <citation type="submission" date="2018-01" db="EMBL/GenBank/DDBJ databases">
        <authorList>
            <person name="Regsiter A."/>
            <person name="William W."/>
        </authorList>
    </citation>
    <scope>NUCLEOTIDE SEQUENCE</scope>
    <source>
        <strain evidence="7">TRIP AH-1</strain>
    </source>
</reference>